<keyword evidence="3 7" id="KW-0436">Ligase</keyword>
<feature type="domain" description="AMP-dependent synthetase/ligase" evidence="6">
    <location>
        <begin position="17"/>
        <end position="331"/>
    </location>
</feature>
<reference evidence="7 8" key="1">
    <citation type="submission" date="2018-09" db="EMBL/GenBank/DDBJ databases">
        <authorList>
            <person name="Wang Z."/>
        </authorList>
    </citation>
    <scope>NUCLEOTIDE SEQUENCE [LARGE SCALE GENOMIC DNA]</scope>
    <source>
        <strain evidence="7 8">ALS 81</strain>
    </source>
</reference>
<dbReference type="Gene3D" id="3.30.300.30">
    <property type="match status" value="1"/>
</dbReference>
<comment type="similarity">
    <text evidence="1">Belongs to the ATP-dependent AMP-binding enzyme family.</text>
</comment>
<protein>
    <submittedName>
        <fullName evidence="7">O-succinylbenzoate--CoA ligase</fullName>
        <ecNumber evidence="7">6.2.1.26</ecNumber>
    </submittedName>
</protein>
<dbReference type="InterPro" id="IPR010192">
    <property type="entry name" value="MenE"/>
</dbReference>
<sequence>MTLTPIAESPLWLHYLRQPDAIALQLSNVNYSYRQLSEMVARIIAQLQQQGLKPGDRIVCISERQLIPLLLQLACLHLGTIFCPLNQLLRPQQLSLLVKNLDANSGYFEKSSFQCAQQVLELDPFQGEFSLEELQVGLHCERPLSMVHTSGSSALPKAAVHCWKNHYFSALGSQAVIPLSKNERWLLSLPLYHIGGLAIVWRCLLAGATVVLGFHLSPLIEQLKQQSVSHISLVPTQLYRLLTAKQFLPDRLKLKHILVGGAPCADTLLDACVERGFSVYSSYGSTEMSSQIATRNHQSLSAGYQILPHRRVKLLDDEILVKGACLFMGYWQNGRVIARQDEMGWFHSGDIGQLLGNFLQVNGRCDNMFVSGGENIQPEEIESLLYQQSEIEQAFIVAQRDAEYGQRPVLFYQSTGDITLQQVRDYLKPHLPSLKVPIASYPLPRVEGLKHSRKNLAELANQYSQQHLDNV</sequence>
<evidence type="ECO:0000313" key="7">
    <source>
        <dbReference type="EMBL" id="RKF14298.1"/>
    </source>
</evidence>
<evidence type="ECO:0000256" key="1">
    <source>
        <dbReference type="ARBA" id="ARBA00006432"/>
    </source>
</evidence>
<dbReference type="InterPro" id="IPR000873">
    <property type="entry name" value="AMP-dep_synth/lig_dom"/>
</dbReference>
<evidence type="ECO:0000256" key="5">
    <source>
        <dbReference type="ARBA" id="ARBA00022840"/>
    </source>
</evidence>
<dbReference type="NCBIfam" id="TIGR01923">
    <property type="entry name" value="menE"/>
    <property type="match status" value="1"/>
</dbReference>
<dbReference type="GO" id="GO:0006631">
    <property type="term" value="P:fatty acid metabolic process"/>
    <property type="evidence" value="ECO:0007669"/>
    <property type="project" value="TreeGrafter"/>
</dbReference>
<accession>A0A420E7A2</accession>
<dbReference type="EMBL" id="RAQO01000009">
    <property type="protein sequence ID" value="RKF14298.1"/>
    <property type="molecule type" value="Genomic_DNA"/>
</dbReference>
<comment type="caution">
    <text evidence="7">The sequence shown here is derived from an EMBL/GenBank/DDBJ whole genome shotgun (WGS) entry which is preliminary data.</text>
</comment>
<dbReference type="SUPFAM" id="SSF56801">
    <property type="entry name" value="Acetyl-CoA synthetase-like"/>
    <property type="match status" value="1"/>
</dbReference>
<dbReference type="OrthoDB" id="9803968at2"/>
<keyword evidence="4" id="KW-0547">Nucleotide-binding</keyword>
<proteinExistence type="inferred from homology"/>
<evidence type="ECO:0000259" key="6">
    <source>
        <dbReference type="Pfam" id="PF00501"/>
    </source>
</evidence>
<dbReference type="GO" id="GO:0005524">
    <property type="term" value="F:ATP binding"/>
    <property type="evidence" value="ECO:0007669"/>
    <property type="project" value="UniProtKB-KW"/>
</dbReference>
<dbReference type="GO" id="GO:0031956">
    <property type="term" value="F:medium-chain fatty acid-CoA ligase activity"/>
    <property type="evidence" value="ECO:0007669"/>
    <property type="project" value="TreeGrafter"/>
</dbReference>
<keyword evidence="2" id="KW-0474">Menaquinone biosynthesis</keyword>
<keyword evidence="5" id="KW-0067">ATP-binding</keyword>
<dbReference type="InterPro" id="IPR042099">
    <property type="entry name" value="ANL_N_sf"/>
</dbReference>
<dbReference type="PANTHER" id="PTHR43201:SF5">
    <property type="entry name" value="MEDIUM-CHAIN ACYL-COA LIGASE ACSF2, MITOCHONDRIAL"/>
    <property type="match status" value="1"/>
</dbReference>
<evidence type="ECO:0000256" key="4">
    <source>
        <dbReference type="ARBA" id="ARBA00022741"/>
    </source>
</evidence>
<evidence type="ECO:0000256" key="2">
    <source>
        <dbReference type="ARBA" id="ARBA00022428"/>
    </source>
</evidence>
<dbReference type="GO" id="GO:0008756">
    <property type="term" value="F:o-succinylbenzoate-CoA ligase activity"/>
    <property type="evidence" value="ECO:0007669"/>
    <property type="project" value="UniProtKB-EC"/>
</dbReference>
<dbReference type="Proteomes" id="UP000286482">
    <property type="component" value="Unassembled WGS sequence"/>
</dbReference>
<dbReference type="RefSeq" id="WP_120356109.1">
    <property type="nucleotide sequence ID" value="NZ_RAQO01000009.1"/>
</dbReference>
<dbReference type="Pfam" id="PF00501">
    <property type="entry name" value="AMP-binding"/>
    <property type="match status" value="1"/>
</dbReference>
<keyword evidence="8" id="KW-1185">Reference proteome</keyword>
<dbReference type="GO" id="GO:0009234">
    <property type="term" value="P:menaquinone biosynthetic process"/>
    <property type="evidence" value="ECO:0007669"/>
    <property type="project" value="UniProtKB-KW"/>
</dbReference>
<gene>
    <name evidence="7" type="primary">menE</name>
    <name evidence="7" type="ORF">DBZ36_16675</name>
</gene>
<dbReference type="AlphaFoldDB" id="A0A420E7A2"/>
<dbReference type="PANTHER" id="PTHR43201">
    <property type="entry name" value="ACYL-COA SYNTHETASE"/>
    <property type="match status" value="1"/>
</dbReference>
<evidence type="ECO:0000313" key="8">
    <source>
        <dbReference type="Proteomes" id="UP000286482"/>
    </source>
</evidence>
<organism evidence="7 8">
    <name type="scientific">Alginatibacterium sediminis</name>
    <dbReference type="NCBI Taxonomy" id="2164068"/>
    <lineage>
        <taxon>Bacteria</taxon>
        <taxon>Pseudomonadati</taxon>
        <taxon>Pseudomonadota</taxon>
        <taxon>Gammaproteobacteria</taxon>
        <taxon>Alteromonadales</taxon>
        <taxon>Alteromonadaceae</taxon>
        <taxon>Alginatibacterium</taxon>
    </lineage>
</organism>
<name>A0A420E7A2_9ALTE</name>
<evidence type="ECO:0000256" key="3">
    <source>
        <dbReference type="ARBA" id="ARBA00022598"/>
    </source>
</evidence>
<dbReference type="InterPro" id="IPR045851">
    <property type="entry name" value="AMP-bd_C_sf"/>
</dbReference>
<dbReference type="CDD" id="cd17630">
    <property type="entry name" value="OSB_MenE-like"/>
    <property type="match status" value="1"/>
</dbReference>
<dbReference type="Gene3D" id="3.40.50.12780">
    <property type="entry name" value="N-terminal domain of ligase-like"/>
    <property type="match status" value="1"/>
</dbReference>
<dbReference type="EC" id="6.2.1.26" evidence="7"/>